<reference evidence="1 2" key="1">
    <citation type="submission" date="2020-11" db="EMBL/GenBank/DDBJ databases">
        <title>A novel isolate from a Black sea contaminated sediment with potential to produce alkanes: Plantactinospora alkalitolerans sp. nov.</title>
        <authorList>
            <person name="Carro L."/>
            <person name="Veyisoglu A."/>
            <person name="Guven K."/>
            <person name="Schumann P."/>
            <person name="Klenk H.-P."/>
            <person name="Sahin N."/>
        </authorList>
    </citation>
    <scope>NUCLEOTIDE SEQUENCE [LARGE SCALE GENOMIC DNA]</scope>
    <source>
        <strain evidence="1 2">S1510</strain>
    </source>
</reference>
<comment type="caution">
    <text evidence="1">The sequence shown here is derived from an EMBL/GenBank/DDBJ whole genome shotgun (WGS) entry which is preliminary data.</text>
</comment>
<dbReference type="RefSeq" id="WP_196206755.1">
    <property type="nucleotide sequence ID" value="NZ_JADPUN010000422.1"/>
</dbReference>
<dbReference type="EMBL" id="JADPUN010000422">
    <property type="protein sequence ID" value="MBF9135299.1"/>
    <property type="molecule type" value="Genomic_DNA"/>
</dbReference>
<organism evidence="1 2">
    <name type="scientific">Plantactinospora alkalitolerans</name>
    <dbReference type="NCBI Taxonomy" id="2789879"/>
    <lineage>
        <taxon>Bacteria</taxon>
        <taxon>Bacillati</taxon>
        <taxon>Actinomycetota</taxon>
        <taxon>Actinomycetes</taxon>
        <taxon>Micromonosporales</taxon>
        <taxon>Micromonosporaceae</taxon>
        <taxon>Plantactinospora</taxon>
    </lineage>
</organism>
<protein>
    <submittedName>
        <fullName evidence="1">Uncharacterized protein</fullName>
    </submittedName>
</protein>
<sequence length="117" mass="12178">MTPEDLEDGLATKVDLSDYTGHGVILAGADEGVPGELEAGADGTSLVADASEPLGLRWQTTALFGNVLSWTGTDYVPTPLKTDTSKPRIFVGPVDPAVATGVVLNTDDWFDTWVGSG</sequence>
<gene>
    <name evidence="1" type="ORF">I0C86_41345</name>
</gene>
<keyword evidence="2" id="KW-1185">Reference proteome</keyword>
<evidence type="ECO:0000313" key="2">
    <source>
        <dbReference type="Proteomes" id="UP000638560"/>
    </source>
</evidence>
<dbReference type="Proteomes" id="UP000638560">
    <property type="component" value="Unassembled WGS sequence"/>
</dbReference>
<accession>A0ABS0HAD4</accession>
<proteinExistence type="predicted"/>
<name>A0ABS0HAD4_9ACTN</name>
<evidence type="ECO:0000313" key="1">
    <source>
        <dbReference type="EMBL" id="MBF9135299.1"/>
    </source>
</evidence>